<evidence type="ECO:0000256" key="2">
    <source>
        <dbReference type="SAM" id="Phobius"/>
    </source>
</evidence>
<keyword evidence="4" id="KW-1185">Reference proteome</keyword>
<protein>
    <recommendedName>
        <fullName evidence="5">Cation:proton antiporter</fullName>
    </recommendedName>
</protein>
<evidence type="ECO:0000256" key="1">
    <source>
        <dbReference type="SAM" id="MobiDB-lite"/>
    </source>
</evidence>
<comment type="caution">
    <text evidence="3">The sequence shown here is derived from an EMBL/GenBank/DDBJ whole genome shotgun (WGS) entry which is preliminary data.</text>
</comment>
<dbReference type="EMBL" id="AWWI01000021">
    <property type="protein sequence ID" value="PIL21828.1"/>
    <property type="molecule type" value="Genomic_DNA"/>
</dbReference>
<feature type="transmembrane region" description="Helical" evidence="2">
    <location>
        <begin position="6"/>
        <end position="24"/>
    </location>
</feature>
<proteinExistence type="predicted"/>
<dbReference type="PANTHER" id="PTHR34703">
    <property type="entry name" value="ANTIPORTER SUBUNIT MNHG2-RELATED"/>
    <property type="match status" value="1"/>
</dbReference>
<feature type="compositionally biased region" description="Acidic residues" evidence="1">
    <location>
        <begin position="119"/>
        <end position="130"/>
    </location>
</feature>
<gene>
    <name evidence="3" type="ORF">P775_02315</name>
</gene>
<dbReference type="Proteomes" id="UP000231259">
    <property type="component" value="Unassembled WGS sequence"/>
</dbReference>
<dbReference type="PANTHER" id="PTHR34703:SF1">
    <property type="entry name" value="ANTIPORTER SUBUNIT MNHG2-RELATED"/>
    <property type="match status" value="1"/>
</dbReference>
<dbReference type="RefSeq" id="WP_099909425.1">
    <property type="nucleotide sequence ID" value="NZ_AWWI01000021.1"/>
</dbReference>
<dbReference type="OrthoDB" id="4427992at2"/>
<sequence length="130" mass="13754">MTLTDLIEIVIAVALVIGAVFTLIGSVGLMKLDTAMKRMHAPTKAATLGIGALLMASMIHSFAFGSGSLKEVLIMAFLFVTAPISANFIAKVAIHRGQDVPPPSPPNDQTWSTLNPLDEAIDDPELPTRS</sequence>
<feature type="region of interest" description="Disordered" evidence="1">
    <location>
        <begin position="99"/>
        <end position="130"/>
    </location>
</feature>
<feature type="transmembrane region" description="Helical" evidence="2">
    <location>
        <begin position="45"/>
        <end position="66"/>
    </location>
</feature>
<evidence type="ECO:0000313" key="3">
    <source>
        <dbReference type="EMBL" id="PIL21828.1"/>
    </source>
</evidence>
<dbReference type="NCBIfam" id="TIGR01300">
    <property type="entry name" value="CPA3_mnhG_phaG"/>
    <property type="match status" value="1"/>
</dbReference>
<dbReference type="NCBIfam" id="NF009316">
    <property type="entry name" value="PRK12674.1-5"/>
    <property type="match status" value="1"/>
</dbReference>
<evidence type="ECO:0008006" key="5">
    <source>
        <dbReference type="Google" id="ProtNLM"/>
    </source>
</evidence>
<organism evidence="3 4">
    <name type="scientific">Puniceibacterium antarcticum</name>
    <dbReference type="NCBI Taxonomy" id="1206336"/>
    <lineage>
        <taxon>Bacteria</taxon>
        <taxon>Pseudomonadati</taxon>
        <taxon>Pseudomonadota</taxon>
        <taxon>Alphaproteobacteria</taxon>
        <taxon>Rhodobacterales</taxon>
        <taxon>Paracoccaceae</taxon>
        <taxon>Puniceibacterium</taxon>
    </lineage>
</organism>
<accession>A0A2G8RL56</accession>
<keyword evidence="2" id="KW-1133">Transmembrane helix</keyword>
<dbReference type="InterPro" id="IPR005133">
    <property type="entry name" value="PhaG_MnhG_YufB"/>
</dbReference>
<reference evidence="3 4" key="1">
    <citation type="submission" date="2013-09" db="EMBL/GenBank/DDBJ databases">
        <title>Genome sequencing of Phaeobacter antarcticus sp. nov. SM1211.</title>
        <authorList>
            <person name="Zhang X.-Y."/>
            <person name="Liu C."/>
            <person name="Chen X.-L."/>
            <person name="Xie B.-B."/>
            <person name="Qin Q.-L."/>
            <person name="Rong J.-C."/>
            <person name="Zhang Y.-Z."/>
        </authorList>
    </citation>
    <scope>NUCLEOTIDE SEQUENCE [LARGE SCALE GENOMIC DNA]</scope>
    <source>
        <strain evidence="3 4">SM1211</strain>
    </source>
</reference>
<dbReference type="Pfam" id="PF03334">
    <property type="entry name" value="PhaG_MnhG_YufB"/>
    <property type="match status" value="1"/>
</dbReference>
<feature type="transmembrane region" description="Helical" evidence="2">
    <location>
        <begin position="72"/>
        <end position="90"/>
    </location>
</feature>
<name>A0A2G8RL56_9RHOB</name>
<evidence type="ECO:0000313" key="4">
    <source>
        <dbReference type="Proteomes" id="UP000231259"/>
    </source>
</evidence>
<dbReference type="AlphaFoldDB" id="A0A2G8RL56"/>
<keyword evidence="2" id="KW-0812">Transmembrane</keyword>
<dbReference type="GO" id="GO:0015385">
    <property type="term" value="F:sodium:proton antiporter activity"/>
    <property type="evidence" value="ECO:0007669"/>
    <property type="project" value="TreeGrafter"/>
</dbReference>
<keyword evidence="2" id="KW-0472">Membrane</keyword>